<comment type="caution">
    <text evidence="1">The sequence shown here is derived from an EMBL/GenBank/DDBJ whole genome shotgun (WGS) entry which is preliminary data.</text>
</comment>
<accession>A0A0F9H0I6</accession>
<dbReference type="AlphaFoldDB" id="A0A0F9H0I6"/>
<name>A0A0F9H0I6_9ZZZZ</name>
<dbReference type="EMBL" id="LAZR01018431">
    <property type="protein sequence ID" value="KKL96451.1"/>
    <property type="molecule type" value="Genomic_DNA"/>
</dbReference>
<evidence type="ECO:0000313" key="1">
    <source>
        <dbReference type="EMBL" id="KKL96451.1"/>
    </source>
</evidence>
<proteinExistence type="predicted"/>
<reference evidence="1" key="1">
    <citation type="journal article" date="2015" name="Nature">
        <title>Complex archaea that bridge the gap between prokaryotes and eukaryotes.</title>
        <authorList>
            <person name="Spang A."/>
            <person name="Saw J.H."/>
            <person name="Jorgensen S.L."/>
            <person name="Zaremba-Niedzwiedzka K."/>
            <person name="Martijn J."/>
            <person name="Lind A.E."/>
            <person name="van Eijk R."/>
            <person name="Schleper C."/>
            <person name="Guy L."/>
            <person name="Ettema T.J."/>
        </authorList>
    </citation>
    <scope>NUCLEOTIDE SEQUENCE</scope>
</reference>
<protein>
    <submittedName>
        <fullName evidence="1">Uncharacterized protein</fullName>
    </submittedName>
</protein>
<feature type="non-terminal residue" evidence="1">
    <location>
        <position position="1"/>
    </location>
</feature>
<gene>
    <name evidence="1" type="ORF">LCGC14_1844440</name>
</gene>
<organism evidence="1">
    <name type="scientific">marine sediment metagenome</name>
    <dbReference type="NCBI Taxonomy" id="412755"/>
    <lineage>
        <taxon>unclassified sequences</taxon>
        <taxon>metagenomes</taxon>
        <taxon>ecological metagenomes</taxon>
    </lineage>
</organism>
<sequence length="52" mass="5728">NCYLIDASDGSPGDTWDGTKFVKPEPVIPEPVRDLAAEIDELKTRIDSLARL</sequence>